<organism evidence="5 6">
    <name type="scientific">Pseudoclavibacter caeni</name>
    <dbReference type="NCBI Taxonomy" id="908846"/>
    <lineage>
        <taxon>Bacteria</taxon>
        <taxon>Bacillati</taxon>
        <taxon>Actinomycetota</taxon>
        <taxon>Actinomycetes</taxon>
        <taxon>Micrococcales</taxon>
        <taxon>Microbacteriaceae</taxon>
        <taxon>Pseudoclavibacter</taxon>
    </lineage>
</organism>
<dbReference type="Proteomes" id="UP000481339">
    <property type="component" value="Unassembled WGS sequence"/>
</dbReference>
<sequence length="150" mass="15999">MDDIDRSILAVLATDGRATLSTLSAASGLSTSAVQSRVQRLERSAVIRGYRAVIDQDAIGLPLTAFVEIAPLDPAAPDDAPDRLEDVDGVEACYSIAGDASYLLLVRVPRPSDLEGLLQRIRTAANVSTRTRVVLRTYFEGRPVPPPAAV</sequence>
<dbReference type="PRINTS" id="PR00033">
    <property type="entry name" value="HTHASNC"/>
</dbReference>
<dbReference type="RefSeq" id="WP_158035545.1">
    <property type="nucleotide sequence ID" value="NZ_BAAAZV010000018.1"/>
</dbReference>
<keyword evidence="2" id="KW-0238">DNA-binding</keyword>
<dbReference type="InterPro" id="IPR011008">
    <property type="entry name" value="Dimeric_a/b-barrel"/>
</dbReference>
<protein>
    <submittedName>
        <fullName evidence="5">AsnC family transcriptional regulator</fullName>
    </submittedName>
</protein>
<keyword evidence="3" id="KW-0804">Transcription</keyword>
<dbReference type="EMBL" id="WBKA01000001">
    <property type="protein sequence ID" value="KAB1633707.1"/>
    <property type="molecule type" value="Genomic_DNA"/>
</dbReference>
<dbReference type="PANTHER" id="PTHR30154:SF53">
    <property type="entry name" value="HTH-TYPE TRANSCRIPTIONAL REGULATOR LRPC"/>
    <property type="match status" value="1"/>
</dbReference>
<feature type="domain" description="HTH asnC-type" evidence="4">
    <location>
        <begin position="1"/>
        <end position="62"/>
    </location>
</feature>
<evidence type="ECO:0000313" key="6">
    <source>
        <dbReference type="Proteomes" id="UP000481339"/>
    </source>
</evidence>
<evidence type="ECO:0000259" key="4">
    <source>
        <dbReference type="PROSITE" id="PS50956"/>
    </source>
</evidence>
<reference evidence="5 6" key="1">
    <citation type="submission" date="2019-09" db="EMBL/GenBank/DDBJ databases">
        <title>Phylogeny of genus Pseudoclavibacter and closely related genus.</title>
        <authorList>
            <person name="Li Y."/>
        </authorList>
    </citation>
    <scope>NUCLEOTIDE SEQUENCE [LARGE SCALE GENOMIC DNA]</scope>
    <source>
        <strain evidence="5 6">JCM 16921</strain>
    </source>
</reference>
<dbReference type="AlphaFoldDB" id="A0A7C8BPC7"/>
<keyword evidence="6" id="KW-1185">Reference proteome</keyword>
<dbReference type="Pfam" id="PF01037">
    <property type="entry name" value="AsnC_trans_reg"/>
    <property type="match status" value="1"/>
</dbReference>
<dbReference type="Pfam" id="PF13404">
    <property type="entry name" value="HTH_AsnC-type"/>
    <property type="match status" value="1"/>
</dbReference>
<dbReference type="SUPFAM" id="SSF46785">
    <property type="entry name" value="Winged helix' DNA-binding domain"/>
    <property type="match status" value="1"/>
</dbReference>
<dbReference type="GO" id="GO:0043565">
    <property type="term" value="F:sequence-specific DNA binding"/>
    <property type="evidence" value="ECO:0007669"/>
    <property type="project" value="InterPro"/>
</dbReference>
<dbReference type="PANTHER" id="PTHR30154">
    <property type="entry name" value="LEUCINE-RESPONSIVE REGULATORY PROTEIN"/>
    <property type="match status" value="1"/>
</dbReference>
<accession>A0A7C8BPC7</accession>
<dbReference type="PROSITE" id="PS50956">
    <property type="entry name" value="HTH_ASNC_2"/>
    <property type="match status" value="1"/>
</dbReference>
<dbReference type="InterPro" id="IPR000485">
    <property type="entry name" value="AsnC-type_HTH_dom"/>
</dbReference>
<evidence type="ECO:0000256" key="1">
    <source>
        <dbReference type="ARBA" id="ARBA00023015"/>
    </source>
</evidence>
<dbReference type="GO" id="GO:0043200">
    <property type="term" value="P:response to amino acid"/>
    <property type="evidence" value="ECO:0007669"/>
    <property type="project" value="TreeGrafter"/>
</dbReference>
<dbReference type="OrthoDB" id="166264at2"/>
<dbReference type="Gene3D" id="1.10.10.10">
    <property type="entry name" value="Winged helix-like DNA-binding domain superfamily/Winged helix DNA-binding domain"/>
    <property type="match status" value="1"/>
</dbReference>
<dbReference type="SUPFAM" id="SSF54909">
    <property type="entry name" value="Dimeric alpha+beta barrel"/>
    <property type="match status" value="1"/>
</dbReference>
<dbReference type="InterPro" id="IPR036388">
    <property type="entry name" value="WH-like_DNA-bd_sf"/>
</dbReference>
<dbReference type="InterPro" id="IPR036390">
    <property type="entry name" value="WH_DNA-bd_sf"/>
</dbReference>
<dbReference type="Gene3D" id="3.30.70.920">
    <property type="match status" value="1"/>
</dbReference>
<name>A0A7C8BPC7_9MICO</name>
<dbReference type="GO" id="GO:0005829">
    <property type="term" value="C:cytosol"/>
    <property type="evidence" value="ECO:0007669"/>
    <property type="project" value="TreeGrafter"/>
</dbReference>
<comment type="caution">
    <text evidence="5">The sequence shown here is derived from an EMBL/GenBank/DDBJ whole genome shotgun (WGS) entry which is preliminary data.</text>
</comment>
<evidence type="ECO:0000256" key="3">
    <source>
        <dbReference type="ARBA" id="ARBA00023163"/>
    </source>
</evidence>
<keyword evidence="1" id="KW-0805">Transcription regulation</keyword>
<dbReference type="InterPro" id="IPR019888">
    <property type="entry name" value="Tscrpt_reg_AsnC-like"/>
</dbReference>
<evidence type="ECO:0000256" key="2">
    <source>
        <dbReference type="ARBA" id="ARBA00023125"/>
    </source>
</evidence>
<gene>
    <name evidence="5" type="ORF">F8O02_01925</name>
</gene>
<proteinExistence type="predicted"/>
<dbReference type="SMART" id="SM00344">
    <property type="entry name" value="HTH_ASNC"/>
    <property type="match status" value="1"/>
</dbReference>
<evidence type="ECO:0000313" key="5">
    <source>
        <dbReference type="EMBL" id="KAB1633707.1"/>
    </source>
</evidence>
<dbReference type="InterPro" id="IPR019887">
    <property type="entry name" value="Tscrpt_reg_AsnC/Lrp_C"/>
</dbReference>